<dbReference type="Proteomes" id="UP000759537">
    <property type="component" value="Unassembled WGS sequence"/>
</dbReference>
<dbReference type="OrthoDB" id="3253976at2759"/>
<organism evidence="1 2">
    <name type="scientific">Russula ochroleuca</name>
    <dbReference type="NCBI Taxonomy" id="152965"/>
    <lineage>
        <taxon>Eukaryota</taxon>
        <taxon>Fungi</taxon>
        <taxon>Dikarya</taxon>
        <taxon>Basidiomycota</taxon>
        <taxon>Agaricomycotina</taxon>
        <taxon>Agaricomycetes</taxon>
        <taxon>Russulales</taxon>
        <taxon>Russulaceae</taxon>
        <taxon>Russula</taxon>
    </lineage>
</organism>
<reference evidence="1" key="1">
    <citation type="submission" date="2019-10" db="EMBL/GenBank/DDBJ databases">
        <authorList>
            <consortium name="DOE Joint Genome Institute"/>
            <person name="Kuo A."/>
            <person name="Miyauchi S."/>
            <person name="Kiss E."/>
            <person name="Drula E."/>
            <person name="Kohler A."/>
            <person name="Sanchez-Garcia M."/>
            <person name="Andreopoulos B."/>
            <person name="Barry K.W."/>
            <person name="Bonito G."/>
            <person name="Buee M."/>
            <person name="Carver A."/>
            <person name="Chen C."/>
            <person name="Cichocki N."/>
            <person name="Clum A."/>
            <person name="Culley D."/>
            <person name="Crous P.W."/>
            <person name="Fauchery L."/>
            <person name="Girlanda M."/>
            <person name="Hayes R."/>
            <person name="Keri Z."/>
            <person name="LaButti K."/>
            <person name="Lipzen A."/>
            <person name="Lombard V."/>
            <person name="Magnuson J."/>
            <person name="Maillard F."/>
            <person name="Morin E."/>
            <person name="Murat C."/>
            <person name="Nolan M."/>
            <person name="Ohm R."/>
            <person name="Pangilinan J."/>
            <person name="Pereira M."/>
            <person name="Perotto S."/>
            <person name="Peter M."/>
            <person name="Riley R."/>
            <person name="Sitrit Y."/>
            <person name="Stielow B."/>
            <person name="Szollosi G."/>
            <person name="Zifcakova L."/>
            <person name="Stursova M."/>
            <person name="Spatafora J.W."/>
            <person name="Tedersoo L."/>
            <person name="Vaario L.-M."/>
            <person name="Yamada A."/>
            <person name="Yan M."/>
            <person name="Wang P."/>
            <person name="Xu J."/>
            <person name="Bruns T."/>
            <person name="Baldrian P."/>
            <person name="Vilgalys R."/>
            <person name="Henrissat B."/>
            <person name="Grigoriev I.V."/>
            <person name="Hibbett D."/>
            <person name="Nagy L.G."/>
            <person name="Martin F.M."/>
        </authorList>
    </citation>
    <scope>NUCLEOTIDE SEQUENCE</scope>
    <source>
        <strain evidence="1">Prilba</strain>
    </source>
</reference>
<keyword evidence="2" id="KW-1185">Reference proteome</keyword>
<dbReference type="AlphaFoldDB" id="A0A9P5MMF1"/>
<proteinExistence type="predicted"/>
<reference evidence="1" key="2">
    <citation type="journal article" date="2020" name="Nat. Commun.">
        <title>Large-scale genome sequencing of mycorrhizal fungi provides insights into the early evolution of symbiotic traits.</title>
        <authorList>
            <person name="Miyauchi S."/>
            <person name="Kiss E."/>
            <person name="Kuo A."/>
            <person name="Drula E."/>
            <person name="Kohler A."/>
            <person name="Sanchez-Garcia M."/>
            <person name="Morin E."/>
            <person name="Andreopoulos B."/>
            <person name="Barry K.W."/>
            <person name="Bonito G."/>
            <person name="Buee M."/>
            <person name="Carver A."/>
            <person name="Chen C."/>
            <person name="Cichocki N."/>
            <person name="Clum A."/>
            <person name="Culley D."/>
            <person name="Crous P.W."/>
            <person name="Fauchery L."/>
            <person name="Girlanda M."/>
            <person name="Hayes R.D."/>
            <person name="Keri Z."/>
            <person name="LaButti K."/>
            <person name="Lipzen A."/>
            <person name="Lombard V."/>
            <person name="Magnuson J."/>
            <person name="Maillard F."/>
            <person name="Murat C."/>
            <person name="Nolan M."/>
            <person name="Ohm R.A."/>
            <person name="Pangilinan J."/>
            <person name="Pereira M.F."/>
            <person name="Perotto S."/>
            <person name="Peter M."/>
            <person name="Pfister S."/>
            <person name="Riley R."/>
            <person name="Sitrit Y."/>
            <person name="Stielow J.B."/>
            <person name="Szollosi G."/>
            <person name="Zifcakova L."/>
            <person name="Stursova M."/>
            <person name="Spatafora J.W."/>
            <person name="Tedersoo L."/>
            <person name="Vaario L.M."/>
            <person name="Yamada A."/>
            <person name="Yan M."/>
            <person name="Wang P."/>
            <person name="Xu J."/>
            <person name="Bruns T."/>
            <person name="Baldrian P."/>
            <person name="Vilgalys R."/>
            <person name="Dunand C."/>
            <person name="Henrissat B."/>
            <person name="Grigoriev I.V."/>
            <person name="Hibbett D."/>
            <person name="Nagy L.G."/>
            <person name="Martin F.M."/>
        </authorList>
    </citation>
    <scope>NUCLEOTIDE SEQUENCE</scope>
    <source>
        <strain evidence="1">Prilba</strain>
    </source>
</reference>
<name>A0A9P5MMF1_9AGAM</name>
<accession>A0A9P5MMF1</accession>
<gene>
    <name evidence="1" type="ORF">DFH94DRAFT_811367</name>
</gene>
<evidence type="ECO:0000313" key="1">
    <source>
        <dbReference type="EMBL" id="KAF8470912.1"/>
    </source>
</evidence>
<evidence type="ECO:0000313" key="2">
    <source>
        <dbReference type="Proteomes" id="UP000759537"/>
    </source>
</evidence>
<sequence>MANLIRSAKDSYDWTQNELAAYNTTIVTQNKQKFFGSADLPVPVIPSLAGFMTSKDREHAVDGETRKFLHHLDLALGPLDHEAAVSNFAAQLLEKLGYDDRDDDDRIIYIAHTLPLRGSPPPAGKTDFWRTPSLKLVAEAIAAYAAKQQDSSHLLTVNLPPLADATISPDRDDGHTVPVFYKITVTAELSATVYPAIETRVLRYVPVLPRRHGPGMRPLENRAEIPGMLGGFQAVRGCCDGSFRTIAYVRDVLER</sequence>
<comment type="caution">
    <text evidence="1">The sequence shown here is derived from an EMBL/GenBank/DDBJ whole genome shotgun (WGS) entry which is preliminary data.</text>
</comment>
<protein>
    <submittedName>
        <fullName evidence="1">Uncharacterized protein</fullName>
    </submittedName>
</protein>
<dbReference type="EMBL" id="WHVB01000024">
    <property type="protein sequence ID" value="KAF8470912.1"/>
    <property type="molecule type" value="Genomic_DNA"/>
</dbReference>